<keyword evidence="2" id="KW-1185">Reference proteome</keyword>
<dbReference type="RefSeq" id="WP_122904001.1">
    <property type="nucleotide sequence ID" value="NZ_CP154342.1"/>
</dbReference>
<evidence type="ECO:0000313" key="1">
    <source>
        <dbReference type="EMBL" id="RNB58424.1"/>
    </source>
</evidence>
<proteinExistence type="predicted"/>
<evidence type="ECO:0000313" key="2">
    <source>
        <dbReference type="Proteomes" id="UP000268829"/>
    </source>
</evidence>
<accession>A0A3M8B4P8</accession>
<reference evidence="1 2" key="1">
    <citation type="submission" date="2018-10" db="EMBL/GenBank/DDBJ databases">
        <title>Phylogenomics of Brevibacillus.</title>
        <authorList>
            <person name="Dunlap C."/>
        </authorList>
    </citation>
    <scope>NUCLEOTIDE SEQUENCE [LARGE SCALE GENOMIC DNA]</scope>
    <source>
        <strain evidence="1 2">DSM 100115</strain>
    </source>
</reference>
<dbReference type="EMBL" id="RHHS01000017">
    <property type="protein sequence ID" value="RNB58424.1"/>
    <property type="molecule type" value="Genomic_DNA"/>
</dbReference>
<dbReference type="Proteomes" id="UP000268829">
    <property type="component" value="Unassembled WGS sequence"/>
</dbReference>
<name>A0A3M8B4P8_9BACL</name>
<dbReference type="OrthoDB" id="2468725at2"/>
<organism evidence="1 2">
    <name type="scientific">Brevibacillus gelatini</name>
    <dbReference type="NCBI Taxonomy" id="1655277"/>
    <lineage>
        <taxon>Bacteria</taxon>
        <taxon>Bacillati</taxon>
        <taxon>Bacillota</taxon>
        <taxon>Bacilli</taxon>
        <taxon>Bacillales</taxon>
        <taxon>Paenibacillaceae</taxon>
        <taxon>Brevibacillus</taxon>
    </lineage>
</organism>
<comment type="caution">
    <text evidence="1">The sequence shown here is derived from an EMBL/GenBank/DDBJ whole genome shotgun (WGS) entry which is preliminary data.</text>
</comment>
<dbReference type="AlphaFoldDB" id="A0A3M8B4P8"/>
<sequence length="104" mass="11866">MGQKKEADAVSTDQPDVYERARIALNDLIAELCDALDEDDTESFKRKGYEMIGHYFRQPVNTGDLTLIVASVLSDILYKLELTQQGDDVSMVRDEYSIMKKEEE</sequence>
<gene>
    <name evidence="1" type="ORF">EDM57_06780</name>
</gene>
<protein>
    <submittedName>
        <fullName evidence="1">Uncharacterized protein</fullName>
    </submittedName>
</protein>